<proteinExistence type="predicted"/>
<dbReference type="Proteomes" id="UP000594638">
    <property type="component" value="Unassembled WGS sequence"/>
</dbReference>
<reference evidence="1 2" key="1">
    <citation type="submission" date="2019-12" db="EMBL/GenBank/DDBJ databases">
        <authorList>
            <person name="Alioto T."/>
            <person name="Alioto T."/>
            <person name="Gomez Garrido J."/>
        </authorList>
    </citation>
    <scope>NUCLEOTIDE SEQUENCE [LARGE SCALE GENOMIC DNA]</scope>
</reference>
<dbReference type="EMBL" id="CACTIH010003818">
    <property type="protein sequence ID" value="CAA2985661.1"/>
    <property type="molecule type" value="Genomic_DNA"/>
</dbReference>
<comment type="caution">
    <text evidence="1">The sequence shown here is derived from an EMBL/GenBank/DDBJ whole genome shotgun (WGS) entry which is preliminary data.</text>
</comment>
<dbReference type="Gramene" id="OE9A047635T1">
    <property type="protein sequence ID" value="OE9A047635C1"/>
    <property type="gene ID" value="OE9A047635"/>
</dbReference>
<gene>
    <name evidence="1" type="ORF">OLEA9_A047635</name>
</gene>
<name>A0A8S0S3L1_OLEEU</name>
<accession>A0A8S0S3L1</accession>
<organism evidence="1 2">
    <name type="scientific">Olea europaea subsp. europaea</name>
    <dbReference type="NCBI Taxonomy" id="158383"/>
    <lineage>
        <taxon>Eukaryota</taxon>
        <taxon>Viridiplantae</taxon>
        <taxon>Streptophyta</taxon>
        <taxon>Embryophyta</taxon>
        <taxon>Tracheophyta</taxon>
        <taxon>Spermatophyta</taxon>
        <taxon>Magnoliopsida</taxon>
        <taxon>eudicotyledons</taxon>
        <taxon>Gunneridae</taxon>
        <taxon>Pentapetalae</taxon>
        <taxon>asterids</taxon>
        <taxon>lamiids</taxon>
        <taxon>Lamiales</taxon>
        <taxon>Oleaceae</taxon>
        <taxon>Oleeae</taxon>
        <taxon>Olea</taxon>
    </lineage>
</organism>
<evidence type="ECO:0000313" key="1">
    <source>
        <dbReference type="EMBL" id="CAA2985661.1"/>
    </source>
</evidence>
<evidence type="ECO:0000313" key="2">
    <source>
        <dbReference type="Proteomes" id="UP000594638"/>
    </source>
</evidence>
<sequence length="84" mass="9176">MSGIGLCLNVQPSEKDPKPKPATNLQIQLDQLLATPNWSISPAIAAGLRQAFGTGSRWCQPVMRPCCFSINRWSISLSGKYTDI</sequence>
<protein>
    <submittedName>
        <fullName evidence="1">Uncharacterized protein</fullName>
    </submittedName>
</protein>
<dbReference type="AlphaFoldDB" id="A0A8S0S3L1"/>
<keyword evidence="2" id="KW-1185">Reference proteome</keyword>